<reference evidence="2 3" key="1">
    <citation type="submission" date="2017-12" db="EMBL/GenBank/DDBJ databases">
        <title>Comparative genomics yields insights into virulence evolution of Verticillium dahliae.</title>
        <authorList>
            <person name="Fan R."/>
            <person name="Armitage A.D."/>
            <person name="Cascant-Lopez E."/>
            <person name="Sobczyk M."/>
            <person name="Cockerton H.M."/>
            <person name="Harrison R.J."/>
        </authorList>
    </citation>
    <scope>NUCLEOTIDE SEQUENCE [LARGE SCALE GENOMIC DNA]</scope>
    <source>
        <strain evidence="2 3">12008</strain>
    </source>
</reference>
<organism evidence="2 3">
    <name type="scientific">Verticillium dahliae</name>
    <name type="common">Verticillium wilt</name>
    <dbReference type="NCBI Taxonomy" id="27337"/>
    <lineage>
        <taxon>Eukaryota</taxon>
        <taxon>Fungi</taxon>
        <taxon>Dikarya</taxon>
        <taxon>Ascomycota</taxon>
        <taxon>Pezizomycotina</taxon>
        <taxon>Sordariomycetes</taxon>
        <taxon>Hypocreomycetidae</taxon>
        <taxon>Glomerellales</taxon>
        <taxon>Plectosphaerellaceae</taxon>
        <taxon>Verticillium</taxon>
    </lineage>
</organism>
<name>A0AA44WLR2_VERDA</name>
<accession>A0AA44WLR2</accession>
<dbReference type="AlphaFoldDB" id="A0AA44WLR2"/>
<proteinExistence type="predicted"/>
<comment type="caution">
    <text evidence="2">The sequence shown here is derived from an EMBL/GenBank/DDBJ whole genome shotgun (WGS) entry which is preliminary data.</text>
</comment>
<dbReference type="Proteomes" id="UP000236305">
    <property type="component" value="Unassembled WGS sequence"/>
</dbReference>
<dbReference type="EMBL" id="MPSH01000007">
    <property type="protein sequence ID" value="PNH33751.1"/>
    <property type="molecule type" value="Genomic_DNA"/>
</dbReference>
<gene>
    <name evidence="2" type="ORF">BJF96_g2770</name>
</gene>
<feature type="region of interest" description="Disordered" evidence="1">
    <location>
        <begin position="1"/>
        <end position="41"/>
    </location>
</feature>
<protein>
    <submittedName>
        <fullName evidence="2">Uncharacterized protein</fullName>
    </submittedName>
</protein>
<evidence type="ECO:0000313" key="2">
    <source>
        <dbReference type="EMBL" id="PNH33751.1"/>
    </source>
</evidence>
<evidence type="ECO:0000313" key="3">
    <source>
        <dbReference type="Proteomes" id="UP000236305"/>
    </source>
</evidence>
<sequence length="41" mass="4303">MKAVRQATVDRRPAPTPKRPPPSDPGTRGPIAASTSPPRAI</sequence>
<feature type="compositionally biased region" description="Pro residues" evidence="1">
    <location>
        <begin position="14"/>
        <end position="24"/>
    </location>
</feature>
<evidence type="ECO:0000256" key="1">
    <source>
        <dbReference type="SAM" id="MobiDB-lite"/>
    </source>
</evidence>